<reference evidence="2 3" key="1">
    <citation type="submission" date="2020-08" db="EMBL/GenBank/DDBJ databases">
        <title>Sequencing the genomes of 1000 actinobacteria strains.</title>
        <authorList>
            <person name="Klenk H.-P."/>
        </authorList>
    </citation>
    <scope>NUCLEOTIDE SEQUENCE [LARGE SCALE GENOMIC DNA]</scope>
    <source>
        <strain evidence="2 3">DSM 43149</strain>
    </source>
</reference>
<proteinExistence type="predicted"/>
<protein>
    <submittedName>
        <fullName evidence="2">Uncharacterized protein</fullName>
    </submittedName>
</protein>
<organism evidence="2 3">
    <name type="scientific">Actinoplanes digitatis</name>
    <dbReference type="NCBI Taxonomy" id="1868"/>
    <lineage>
        <taxon>Bacteria</taxon>
        <taxon>Bacillati</taxon>
        <taxon>Actinomycetota</taxon>
        <taxon>Actinomycetes</taxon>
        <taxon>Micromonosporales</taxon>
        <taxon>Micromonosporaceae</taxon>
        <taxon>Actinoplanes</taxon>
    </lineage>
</organism>
<accession>A0A7W7HRM8</accession>
<comment type="caution">
    <text evidence="2">The sequence shown here is derived from an EMBL/GenBank/DDBJ whole genome shotgun (WGS) entry which is preliminary data.</text>
</comment>
<evidence type="ECO:0000313" key="2">
    <source>
        <dbReference type="EMBL" id="MBB4759537.1"/>
    </source>
</evidence>
<feature type="coiled-coil region" evidence="1">
    <location>
        <begin position="5"/>
        <end position="39"/>
    </location>
</feature>
<dbReference type="EMBL" id="JACHNH010000001">
    <property type="protein sequence ID" value="MBB4759537.1"/>
    <property type="molecule type" value="Genomic_DNA"/>
</dbReference>
<keyword evidence="1" id="KW-0175">Coiled coil</keyword>
<gene>
    <name evidence="2" type="ORF">BJ971_000093</name>
</gene>
<evidence type="ECO:0000313" key="3">
    <source>
        <dbReference type="Proteomes" id="UP000578112"/>
    </source>
</evidence>
<sequence length="80" mass="8598">MLSDLEAAARAYQAAQDAVTEAQQRVAEARAEVPAARERLGQEIVRATLEGARQVDVMAASGYSREQVRRILRSAGVEAG</sequence>
<keyword evidence="3" id="KW-1185">Reference proteome</keyword>
<dbReference type="Proteomes" id="UP000578112">
    <property type="component" value="Unassembled WGS sequence"/>
</dbReference>
<name>A0A7W7HRM8_9ACTN</name>
<dbReference type="RefSeq" id="WP_184988310.1">
    <property type="nucleotide sequence ID" value="NZ_BOMK01000034.1"/>
</dbReference>
<evidence type="ECO:0000256" key="1">
    <source>
        <dbReference type="SAM" id="Coils"/>
    </source>
</evidence>
<dbReference type="AlphaFoldDB" id="A0A7W7HRM8"/>